<reference evidence="1 2" key="1">
    <citation type="journal article" date="2015" name="Genome Announc.">
        <title>Draft Genome Sequences of Leptospira santarosai Strains U160, U164, and U233, Isolated from Asymptomatic Cattle.</title>
        <authorList>
            <person name="Kremer F.S."/>
            <person name="Eslabao M.R."/>
            <person name="Provisor M."/>
            <person name="Woloski R.D."/>
            <person name="Ramires O.V."/>
            <person name="Moreno L.Z."/>
            <person name="Moreno A.M."/>
            <person name="Hamond C."/>
            <person name="Lilenbaum W."/>
            <person name="Dellagostin O.A."/>
        </authorList>
    </citation>
    <scope>NUCLEOTIDE SEQUENCE [LARGE SCALE GENOMIC DNA]</scope>
    <source>
        <strain evidence="1 2">U160</strain>
    </source>
</reference>
<dbReference type="AlphaFoldDB" id="A0A2P1QY10"/>
<evidence type="ECO:0000313" key="2">
    <source>
        <dbReference type="Proteomes" id="UP000033961"/>
    </source>
</evidence>
<evidence type="ECO:0000313" key="1">
    <source>
        <dbReference type="EMBL" id="AVQ13794.1"/>
    </source>
</evidence>
<organism evidence="1 2">
    <name type="scientific">Leptospira santarosai</name>
    <dbReference type="NCBI Taxonomy" id="28183"/>
    <lineage>
        <taxon>Bacteria</taxon>
        <taxon>Pseudomonadati</taxon>
        <taxon>Spirochaetota</taxon>
        <taxon>Spirochaetia</taxon>
        <taxon>Leptospirales</taxon>
        <taxon>Leptospiraceae</taxon>
        <taxon>Leptospira</taxon>
    </lineage>
</organism>
<sequence>MANSLNEFILNGDVVSIRNYLESGGSFENVTVLNSEGFRVTPLELASIAEVGGSGSPEVTKLILERSSEETQTNILYRFASEDSNLNSTKALLKAGIKLDGMMQKDPTSTCRREWESENRI</sequence>
<proteinExistence type="predicted"/>
<dbReference type="EMBL" id="CP027844">
    <property type="protein sequence ID" value="AVQ13794.1"/>
    <property type="molecule type" value="Genomic_DNA"/>
</dbReference>
<gene>
    <name evidence="1" type="ORF">XB16_3513</name>
</gene>
<accession>A0A2P1QY10</accession>
<protein>
    <submittedName>
        <fullName evidence="1">Ankyrin repeat protein</fullName>
    </submittedName>
</protein>
<dbReference type="Proteomes" id="UP000033961">
    <property type="component" value="Chromosome II"/>
</dbReference>
<name>A0A2P1QY10_9LEPT</name>